<evidence type="ECO:0000313" key="3">
    <source>
        <dbReference type="Proteomes" id="UP000324800"/>
    </source>
</evidence>
<dbReference type="Proteomes" id="UP000324800">
    <property type="component" value="Unassembled WGS sequence"/>
</dbReference>
<accession>A0A5J4WG04</accession>
<reference evidence="2 3" key="1">
    <citation type="submission" date="2019-03" db="EMBL/GenBank/DDBJ databases">
        <title>Single cell metagenomics reveals metabolic interactions within the superorganism composed of flagellate Streblomastix strix and complex community of Bacteroidetes bacteria on its surface.</title>
        <authorList>
            <person name="Treitli S.C."/>
            <person name="Kolisko M."/>
            <person name="Husnik F."/>
            <person name="Keeling P."/>
            <person name="Hampl V."/>
        </authorList>
    </citation>
    <scope>NUCLEOTIDE SEQUENCE [LARGE SCALE GENOMIC DNA]</scope>
    <source>
        <strain evidence="2">ST1C</strain>
    </source>
</reference>
<protein>
    <recommendedName>
        <fullName evidence="4">Tyr recombinase domain-containing protein</fullName>
    </recommendedName>
</protein>
<dbReference type="EMBL" id="SNRW01002197">
    <property type="protein sequence ID" value="KAA6393563.1"/>
    <property type="molecule type" value="Genomic_DNA"/>
</dbReference>
<comment type="caution">
    <text evidence="2">The sequence shown here is derived from an EMBL/GenBank/DDBJ whole genome shotgun (WGS) entry which is preliminary data.</text>
</comment>
<gene>
    <name evidence="2" type="ORF">EZS28_010911</name>
</gene>
<dbReference type="AlphaFoldDB" id="A0A5J4WG04"/>
<sequence length="238" mass="27895">MEYSEQQIHFDLVKQYMRKIRMRLRETDKEKQIWNPDISNCIKSQISVLEQNLLTIQQMKVVVDTLVMLFTVARLAELHRATLLSTPDDEYIIQTTILKSPQRIAEFKIYMIAYERICQLRRFNSWFGDREPKIPIKAQELWRISHAERYIQADDLSKAIRAVMQSAGISKTYSVTSIRAAAITKLLKQNNVSEIVIKFDQKMYQKSDQSTKIDYIQKNSEDSQSDDLADLISYRTSS</sequence>
<feature type="region of interest" description="Disordered" evidence="1">
    <location>
        <begin position="215"/>
        <end position="238"/>
    </location>
</feature>
<evidence type="ECO:0008006" key="4">
    <source>
        <dbReference type="Google" id="ProtNLM"/>
    </source>
</evidence>
<name>A0A5J4WG04_9EUKA</name>
<evidence type="ECO:0000256" key="1">
    <source>
        <dbReference type="SAM" id="MobiDB-lite"/>
    </source>
</evidence>
<proteinExistence type="predicted"/>
<evidence type="ECO:0000313" key="2">
    <source>
        <dbReference type="EMBL" id="KAA6393563.1"/>
    </source>
</evidence>
<organism evidence="2 3">
    <name type="scientific">Streblomastix strix</name>
    <dbReference type="NCBI Taxonomy" id="222440"/>
    <lineage>
        <taxon>Eukaryota</taxon>
        <taxon>Metamonada</taxon>
        <taxon>Preaxostyla</taxon>
        <taxon>Oxymonadida</taxon>
        <taxon>Streblomastigidae</taxon>
        <taxon>Streblomastix</taxon>
    </lineage>
</organism>